<reference evidence="2 3" key="1">
    <citation type="journal article" date="2012" name="BMC Genomics">
        <title>Comparative genomics of the white-rot fungi, Phanerochaete carnosa and P. chrysosporium, to elucidate the genetic basis of the distinct wood types they colonize.</title>
        <authorList>
            <person name="Suzuki H."/>
            <person name="MacDonald J."/>
            <person name="Syed K."/>
            <person name="Salamov A."/>
            <person name="Hori C."/>
            <person name="Aerts A."/>
            <person name="Henrissat B."/>
            <person name="Wiebenga A."/>
            <person name="vanKuyk P.A."/>
            <person name="Barry K."/>
            <person name="Lindquist E."/>
            <person name="LaButti K."/>
            <person name="Lapidus A."/>
            <person name="Lucas S."/>
            <person name="Coutinho P."/>
            <person name="Gong Y."/>
            <person name="Samejima M."/>
            <person name="Mahadevan R."/>
            <person name="Abou-Zaid M."/>
            <person name="de Vries R.P."/>
            <person name="Igarashi K."/>
            <person name="Yadav J.S."/>
            <person name="Grigoriev I.V."/>
            <person name="Master E.R."/>
        </authorList>
    </citation>
    <scope>NUCLEOTIDE SEQUENCE [LARGE SCALE GENOMIC DNA]</scope>
    <source>
        <strain evidence="2 3">HHB-10118-sp</strain>
    </source>
</reference>
<organism evidence="2 3">
    <name type="scientific">Phanerochaete carnosa (strain HHB-10118-sp)</name>
    <name type="common">White-rot fungus</name>
    <name type="synonym">Peniophora carnosa</name>
    <dbReference type="NCBI Taxonomy" id="650164"/>
    <lineage>
        <taxon>Eukaryota</taxon>
        <taxon>Fungi</taxon>
        <taxon>Dikarya</taxon>
        <taxon>Basidiomycota</taxon>
        <taxon>Agaricomycotina</taxon>
        <taxon>Agaricomycetes</taxon>
        <taxon>Polyporales</taxon>
        <taxon>Phanerochaetaceae</taxon>
        <taxon>Phanerochaete</taxon>
    </lineage>
</organism>
<accession>K5WEC2</accession>
<dbReference type="AlphaFoldDB" id="K5WEC2"/>
<feature type="region of interest" description="Disordered" evidence="1">
    <location>
        <begin position="1"/>
        <end position="31"/>
    </location>
</feature>
<dbReference type="RefSeq" id="XP_007402916.1">
    <property type="nucleotide sequence ID" value="XM_007402854.1"/>
</dbReference>
<sequence>MEMTASGSPVSVSLHNSKGPEDGGEVPKNHTNLADNDLSVNEFAPGAVSLWHALPVEVFAVIFDHLVAVVHNDMSITRKKRQRAIKCRISHISLVCWHWCRSFRHFLFQQPCLESPEHIQILTNILKNPMSSWLRERITSVFFRNRRKGDAMQMPWPQWRTLLQFLPNLSYLRVAGHFGYMRIYAWRDRPVLNGLHSLRSLQLISMRFPSSSGLIRVLGALPHLEGLSLGAVRWPATEGSPTQLVSCGSGFERIRRAASFGTSEHWPLAWLFAAASTRHRYSMRVDASAIVPPDVLAIVQLSDIAWAKISTFSL</sequence>
<name>K5WEC2_PHACS</name>
<feature type="compositionally biased region" description="Polar residues" evidence="1">
    <location>
        <begin position="1"/>
        <end position="16"/>
    </location>
</feature>
<gene>
    <name evidence="2" type="ORF">PHACADRAFT_202699</name>
</gene>
<dbReference type="EMBL" id="JH930960">
    <property type="protein sequence ID" value="EKM48532.1"/>
    <property type="molecule type" value="Genomic_DNA"/>
</dbReference>
<feature type="compositionally biased region" description="Basic and acidic residues" evidence="1">
    <location>
        <begin position="18"/>
        <end position="28"/>
    </location>
</feature>
<dbReference type="KEGG" id="pco:PHACADRAFT_202699"/>
<dbReference type="HOGENOM" id="CLU_088818_0_0_1"/>
<protein>
    <submittedName>
        <fullName evidence="2">Uncharacterized protein</fullName>
    </submittedName>
</protein>
<evidence type="ECO:0000313" key="3">
    <source>
        <dbReference type="Proteomes" id="UP000008370"/>
    </source>
</evidence>
<evidence type="ECO:0000313" key="2">
    <source>
        <dbReference type="EMBL" id="EKM48532.1"/>
    </source>
</evidence>
<keyword evidence="3" id="KW-1185">Reference proteome</keyword>
<dbReference type="Proteomes" id="UP000008370">
    <property type="component" value="Unassembled WGS sequence"/>
</dbReference>
<evidence type="ECO:0000256" key="1">
    <source>
        <dbReference type="SAM" id="MobiDB-lite"/>
    </source>
</evidence>
<proteinExistence type="predicted"/>
<dbReference type="InParanoid" id="K5WEC2"/>
<dbReference type="GeneID" id="18911962"/>